<dbReference type="EMBL" id="JAGSOV010000019">
    <property type="protein sequence ID" value="MCO1655107.1"/>
    <property type="molecule type" value="Genomic_DNA"/>
</dbReference>
<protein>
    <submittedName>
        <fullName evidence="1">Uncharacterized protein</fullName>
    </submittedName>
</protein>
<name>A0ABT0ZWH9_9PSEU</name>
<evidence type="ECO:0000313" key="1">
    <source>
        <dbReference type="EMBL" id="MCO1655107.1"/>
    </source>
</evidence>
<dbReference type="RefSeq" id="WP_252436850.1">
    <property type="nucleotide sequence ID" value="NZ_JAGSOV010000019.1"/>
</dbReference>
<dbReference type="Proteomes" id="UP001165283">
    <property type="component" value="Unassembled WGS sequence"/>
</dbReference>
<evidence type="ECO:0000313" key="2">
    <source>
        <dbReference type="Proteomes" id="UP001165283"/>
    </source>
</evidence>
<gene>
    <name evidence="1" type="ORF">KDL28_08555</name>
</gene>
<sequence length="68" mass="8006">MTLRFDLQRRAPWPAAELDRHLRAGTPADLLRLCWAHMGIRLVDWAIRHHGPAEVDHWLDVAERGYRI</sequence>
<keyword evidence="2" id="KW-1185">Reference proteome</keyword>
<reference evidence="1" key="1">
    <citation type="submission" date="2021-04" db="EMBL/GenBank/DDBJ databases">
        <title>Pseudonocardia sp. nov., isolated from sandy soil of mangrove forest.</title>
        <authorList>
            <person name="Zan Z."/>
            <person name="Huang R."/>
            <person name="Liu W."/>
        </authorList>
    </citation>
    <scope>NUCLEOTIDE SEQUENCE</scope>
    <source>
        <strain evidence="1">S2-4</strain>
    </source>
</reference>
<comment type="caution">
    <text evidence="1">The sequence shown here is derived from an EMBL/GenBank/DDBJ whole genome shotgun (WGS) entry which is preliminary data.</text>
</comment>
<organism evidence="1 2">
    <name type="scientific">Pseudonocardia humida</name>
    <dbReference type="NCBI Taxonomy" id="2800819"/>
    <lineage>
        <taxon>Bacteria</taxon>
        <taxon>Bacillati</taxon>
        <taxon>Actinomycetota</taxon>
        <taxon>Actinomycetes</taxon>
        <taxon>Pseudonocardiales</taxon>
        <taxon>Pseudonocardiaceae</taxon>
        <taxon>Pseudonocardia</taxon>
    </lineage>
</organism>
<accession>A0ABT0ZWH9</accession>
<proteinExistence type="predicted"/>